<dbReference type="Proteomes" id="UP001283109">
    <property type="component" value="Unassembled WGS sequence"/>
</dbReference>
<evidence type="ECO:0000313" key="2">
    <source>
        <dbReference type="Proteomes" id="UP001283109"/>
    </source>
</evidence>
<comment type="caution">
    <text evidence="1">The sequence shown here is derived from an EMBL/GenBank/DDBJ whole genome shotgun (WGS) entry which is preliminary data.</text>
</comment>
<organism evidence="1 2">
    <name type="scientific">Microbacterium arthrosphaerae</name>
    <dbReference type="NCBI Taxonomy" id="792652"/>
    <lineage>
        <taxon>Bacteria</taxon>
        <taxon>Bacillati</taxon>
        <taxon>Actinomycetota</taxon>
        <taxon>Actinomycetes</taxon>
        <taxon>Micrococcales</taxon>
        <taxon>Microbacteriaceae</taxon>
        <taxon>Microbacterium</taxon>
    </lineage>
</organism>
<sequence length="171" mass="17977">MTAPDPFDAARARLAAAPREALGELLAPRRLLGLARAPRIVRRGSAWHLGVLLLTDDAVLATGDIIRARQQARRGYTAESQRRRAELAAAARRGGFAEGETVHIGWRVLDPAAPAADDTGAASARPAEASGPLVFADGSLFVRWSTTGGLVPLESYLAERVGLLLDPPAGA</sequence>
<gene>
    <name evidence="1" type="ORF">R8Z58_13435</name>
</gene>
<keyword evidence="2" id="KW-1185">Reference proteome</keyword>
<accession>A0ABU4H363</accession>
<name>A0ABU4H363_9MICO</name>
<dbReference type="EMBL" id="JAWQEV010000004">
    <property type="protein sequence ID" value="MDW4573777.1"/>
    <property type="molecule type" value="Genomic_DNA"/>
</dbReference>
<protein>
    <submittedName>
        <fullName evidence="1">Glutaminase</fullName>
    </submittedName>
</protein>
<dbReference type="RefSeq" id="WP_318354293.1">
    <property type="nucleotide sequence ID" value="NZ_JAWQEV010000004.1"/>
</dbReference>
<proteinExistence type="predicted"/>
<reference evidence="1 2" key="1">
    <citation type="submission" date="2023-11" db="EMBL/GenBank/DDBJ databases">
        <title>Draft genome sequence of Microbacterium arthrosphaerae JCM 30492.</title>
        <authorList>
            <person name="Zhang G."/>
            <person name="Ding Y."/>
        </authorList>
    </citation>
    <scope>NUCLEOTIDE SEQUENCE [LARGE SCALE GENOMIC DNA]</scope>
    <source>
        <strain evidence="1 2">JCM 30492</strain>
    </source>
</reference>
<evidence type="ECO:0000313" key="1">
    <source>
        <dbReference type="EMBL" id="MDW4573777.1"/>
    </source>
</evidence>